<proteinExistence type="inferred from homology"/>
<dbReference type="AlphaFoldDB" id="A0A8J3F1P8"/>
<dbReference type="EMBL" id="BMHB01000003">
    <property type="protein sequence ID" value="GGI17179.1"/>
    <property type="molecule type" value="Genomic_DNA"/>
</dbReference>
<dbReference type="GO" id="GO:0005886">
    <property type="term" value="C:plasma membrane"/>
    <property type="evidence" value="ECO:0007669"/>
    <property type="project" value="UniProtKB-SubCell"/>
</dbReference>
<feature type="transmembrane region" description="Helical" evidence="8">
    <location>
        <begin position="34"/>
        <end position="59"/>
    </location>
</feature>
<comment type="subcellular location">
    <subcellularLocation>
        <location evidence="1">Cell membrane</location>
        <topology evidence="1">Multi-pass membrane protein</topology>
    </subcellularLocation>
</comment>
<keyword evidence="3" id="KW-0813">Transport</keyword>
<dbReference type="Proteomes" id="UP000626244">
    <property type="component" value="Unassembled WGS sequence"/>
</dbReference>
<evidence type="ECO:0000313" key="9">
    <source>
        <dbReference type="EMBL" id="GGI17179.1"/>
    </source>
</evidence>
<evidence type="ECO:0000313" key="10">
    <source>
        <dbReference type="Proteomes" id="UP000626244"/>
    </source>
</evidence>
<dbReference type="PANTHER" id="PTHR21716:SF53">
    <property type="entry name" value="PERMEASE PERM-RELATED"/>
    <property type="match status" value="1"/>
</dbReference>
<feature type="transmembrane region" description="Helical" evidence="8">
    <location>
        <begin position="267"/>
        <end position="289"/>
    </location>
</feature>
<comment type="similarity">
    <text evidence="2">Belongs to the autoinducer-2 exporter (AI-2E) (TC 2.A.86) family.</text>
</comment>
<keyword evidence="5 8" id="KW-0812">Transmembrane</keyword>
<evidence type="ECO:0000256" key="4">
    <source>
        <dbReference type="ARBA" id="ARBA00022475"/>
    </source>
</evidence>
<keyword evidence="4" id="KW-1003">Cell membrane</keyword>
<evidence type="ECO:0000256" key="1">
    <source>
        <dbReference type="ARBA" id="ARBA00004651"/>
    </source>
</evidence>
<feature type="transmembrane region" description="Helical" evidence="8">
    <location>
        <begin position="222"/>
        <end position="255"/>
    </location>
</feature>
<dbReference type="PANTHER" id="PTHR21716">
    <property type="entry name" value="TRANSMEMBRANE PROTEIN"/>
    <property type="match status" value="1"/>
</dbReference>
<evidence type="ECO:0000256" key="7">
    <source>
        <dbReference type="ARBA" id="ARBA00023136"/>
    </source>
</evidence>
<dbReference type="RefSeq" id="WP_088002328.1">
    <property type="nucleotide sequence ID" value="NZ_BMHB01000003.1"/>
</dbReference>
<dbReference type="Pfam" id="PF01594">
    <property type="entry name" value="AI-2E_transport"/>
    <property type="match status" value="1"/>
</dbReference>
<evidence type="ECO:0000256" key="2">
    <source>
        <dbReference type="ARBA" id="ARBA00009773"/>
    </source>
</evidence>
<reference evidence="10" key="1">
    <citation type="journal article" date="2019" name="Int. J. Syst. Evol. Microbiol.">
        <title>The Global Catalogue of Microorganisms (GCM) 10K type strain sequencing project: providing services to taxonomists for standard genome sequencing and annotation.</title>
        <authorList>
            <consortium name="The Broad Institute Genomics Platform"/>
            <consortium name="The Broad Institute Genome Sequencing Center for Infectious Disease"/>
            <person name="Wu L."/>
            <person name="Ma J."/>
        </authorList>
    </citation>
    <scope>NUCLEOTIDE SEQUENCE [LARGE SCALE GENOMIC DNA]</scope>
    <source>
        <strain evidence="10">CGMCC 1.14993</strain>
    </source>
</reference>
<dbReference type="OrthoDB" id="9793390at2"/>
<accession>A0A8J3F1P8</accession>
<keyword evidence="6 8" id="KW-1133">Transmembrane helix</keyword>
<evidence type="ECO:0000256" key="8">
    <source>
        <dbReference type="SAM" id="Phobius"/>
    </source>
</evidence>
<sequence length="386" mass="42810">MFRNSKLLFWTIELLLLFLVLFVGTKITFLFQPIAILISTLFAPILVSVFLYFLFAPIIDFLERKKIPRSIGIIILYVALILIAVISTVNVFPTLMEQFKDLVNKMPRIVDQTTNQLGLLEDWLGSQNYVEIKDIEQKVADYAVVFIGGITGGIGAIFSVLSNVTLIILTVPFILFYMFKDGHKFPKAMSRFLPPSLRNEAIHIAKETSETLASYIQGQTLVCIFVGIGTFIGYSIIGLQNALILGLVAAITNIIPYFGPFIGGAPAVIIAALISPKLALLVVLIILIVQQIDSNLISPYIMGKKLNIHPLTIILLLLFAGNFAGVMGMILAVPTYAICKVVVVNIARIIRLRKKAKFADKIIDDEIETNIEININNDDPELNKKD</sequence>
<evidence type="ECO:0000256" key="6">
    <source>
        <dbReference type="ARBA" id="ARBA00022989"/>
    </source>
</evidence>
<comment type="caution">
    <text evidence="9">The sequence shown here is derived from an EMBL/GenBank/DDBJ whole genome shotgun (WGS) entry which is preliminary data.</text>
</comment>
<dbReference type="InterPro" id="IPR002549">
    <property type="entry name" value="AI-2E-like"/>
</dbReference>
<feature type="transmembrane region" description="Helical" evidence="8">
    <location>
        <begin position="154"/>
        <end position="179"/>
    </location>
</feature>
<organism evidence="9 10">
    <name type="scientific">Gottfriedia solisilvae</name>
    <dbReference type="NCBI Taxonomy" id="1516104"/>
    <lineage>
        <taxon>Bacteria</taxon>
        <taxon>Bacillati</taxon>
        <taxon>Bacillota</taxon>
        <taxon>Bacilli</taxon>
        <taxon>Bacillales</taxon>
        <taxon>Bacillaceae</taxon>
        <taxon>Gottfriedia</taxon>
    </lineage>
</organism>
<keyword evidence="10" id="KW-1185">Reference proteome</keyword>
<evidence type="ECO:0000256" key="3">
    <source>
        <dbReference type="ARBA" id="ARBA00022448"/>
    </source>
</evidence>
<gene>
    <name evidence="9" type="ORF">GCM10007380_36650</name>
</gene>
<keyword evidence="7 8" id="KW-0472">Membrane</keyword>
<feature type="transmembrane region" description="Helical" evidence="8">
    <location>
        <begin position="7"/>
        <end position="28"/>
    </location>
</feature>
<name>A0A8J3F1P8_9BACI</name>
<evidence type="ECO:0000256" key="5">
    <source>
        <dbReference type="ARBA" id="ARBA00022692"/>
    </source>
</evidence>
<dbReference type="GO" id="GO:0055085">
    <property type="term" value="P:transmembrane transport"/>
    <property type="evidence" value="ECO:0007669"/>
    <property type="project" value="TreeGrafter"/>
</dbReference>
<feature type="transmembrane region" description="Helical" evidence="8">
    <location>
        <begin position="310"/>
        <end position="333"/>
    </location>
</feature>
<protein>
    <submittedName>
        <fullName evidence="9">AI-2E family transporter</fullName>
    </submittedName>
</protein>
<feature type="transmembrane region" description="Helical" evidence="8">
    <location>
        <begin position="71"/>
        <end position="92"/>
    </location>
</feature>